<evidence type="ECO:0000256" key="3">
    <source>
        <dbReference type="ARBA" id="ARBA00022692"/>
    </source>
</evidence>
<feature type="transmembrane region" description="Helical" evidence="7">
    <location>
        <begin position="113"/>
        <end position="132"/>
    </location>
</feature>
<keyword evidence="3 7" id="KW-0812">Transmembrane</keyword>
<comment type="caution">
    <text evidence="8">The sequence shown here is derived from an EMBL/GenBank/DDBJ whole genome shotgun (WGS) entry which is preliminary data.</text>
</comment>
<accession>A0ABR0K4A1</accession>
<proteinExistence type="inferred from homology"/>
<evidence type="ECO:0000256" key="6">
    <source>
        <dbReference type="ARBA" id="ARBA00023136"/>
    </source>
</evidence>
<evidence type="ECO:0000256" key="2">
    <source>
        <dbReference type="ARBA" id="ARBA00009780"/>
    </source>
</evidence>
<evidence type="ECO:0000256" key="7">
    <source>
        <dbReference type="SAM" id="Phobius"/>
    </source>
</evidence>
<feature type="transmembrane region" description="Helical" evidence="7">
    <location>
        <begin position="78"/>
        <end position="101"/>
    </location>
</feature>
<evidence type="ECO:0000256" key="5">
    <source>
        <dbReference type="ARBA" id="ARBA00022989"/>
    </source>
</evidence>
<dbReference type="Pfam" id="PF05875">
    <property type="entry name" value="Ceramidase"/>
    <property type="match status" value="1"/>
</dbReference>
<comment type="subcellular location">
    <subcellularLocation>
        <location evidence="1">Membrane</location>
        <topology evidence="1">Multi-pass membrane protein</topology>
    </subcellularLocation>
</comment>
<keyword evidence="5 7" id="KW-1133">Transmembrane helix</keyword>
<feature type="transmembrane region" description="Helical" evidence="7">
    <location>
        <begin position="169"/>
        <end position="188"/>
    </location>
</feature>
<feature type="transmembrane region" description="Helical" evidence="7">
    <location>
        <begin position="35"/>
        <end position="57"/>
    </location>
</feature>
<gene>
    <name evidence="8" type="ORF">LTR24_007570</name>
</gene>
<keyword evidence="4" id="KW-0378">Hydrolase</keyword>
<name>A0ABR0K4A1_9EURO</name>
<comment type="similarity">
    <text evidence="2">Belongs to the alkaline ceramidase family.</text>
</comment>
<reference evidence="8 9" key="1">
    <citation type="submission" date="2023-08" db="EMBL/GenBank/DDBJ databases">
        <title>Black Yeasts Isolated from many extreme environments.</title>
        <authorList>
            <person name="Coleine C."/>
            <person name="Stajich J.E."/>
            <person name="Selbmann L."/>
        </authorList>
    </citation>
    <scope>NUCLEOTIDE SEQUENCE [LARGE SCALE GENOMIC DNA]</scope>
    <source>
        <strain evidence="8 9">CCFEE 5885</strain>
    </source>
</reference>
<dbReference type="PANTHER" id="PTHR46187:SF1">
    <property type="entry name" value="ALKALINE PHYTOCERAMIDASE"/>
    <property type="match status" value="1"/>
</dbReference>
<dbReference type="EMBL" id="JAVRRG010000116">
    <property type="protein sequence ID" value="KAK5084072.1"/>
    <property type="molecule type" value="Genomic_DNA"/>
</dbReference>
<dbReference type="Proteomes" id="UP001345013">
    <property type="component" value="Unassembled WGS sequence"/>
</dbReference>
<protein>
    <submittedName>
        <fullName evidence="8">Uncharacterized protein</fullName>
    </submittedName>
</protein>
<keyword evidence="9" id="KW-1185">Reference proteome</keyword>
<dbReference type="InterPro" id="IPR008901">
    <property type="entry name" value="ACER"/>
</dbReference>
<evidence type="ECO:0000256" key="1">
    <source>
        <dbReference type="ARBA" id="ARBA00004141"/>
    </source>
</evidence>
<sequence>MSGFRDRAFYDSSRDHGFWSPSTSAANFCEEDYAISFYMGEFINTLSNLAYIYYALYPPLLSLRARKDVSSQVLSTSMIWDVHVIALMSIGITSAMFHASLQSFPQFLDESSMYFLVAGFAFDLLTTSYSMIPGKHTIIHHHRTVIASGILLTVLTTSTISLWTGDLLIHTFTFAAAIIICGIRMGGLIRKHGKEARSKLYWHLFTADMTLNAGLALWLIDCSPTYCAYLRQFRKQLVIALPPPLGVMLGFLTEFHGWWHILTARAAGEFISMIRYLTKEAPTEAESNELMGKKAK</sequence>
<dbReference type="PANTHER" id="PTHR46187">
    <property type="entry name" value="ALKALINE CERAMIDASE 3"/>
    <property type="match status" value="1"/>
</dbReference>
<organism evidence="8 9">
    <name type="scientific">Lithohypha guttulata</name>
    <dbReference type="NCBI Taxonomy" id="1690604"/>
    <lineage>
        <taxon>Eukaryota</taxon>
        <taxon>Fungi</taxon>
        <taxon>Dikarya</taxon>
        <taxon>Ascomycota</taxon>
        <taxon>Pezizomycotina</taxon>
        <taxon>Eurotiomycetes</taxon>
        <taxon>Chaetothyriomycetidae</taxon>
        <taxon>Chaetothyriales</taxon>
        <taxon>Trichomeriaceae</taxon>
        <taxon>Lithohypha</taxon>
    </lineage>
</organism>
<evidence type="ECO:0000313" key="9">
    <source>
        <dbReference type="Proteomes" id="UP001345013"/>
    </source>
</evidence>
<evidence type="ECO:0000313" key="8">
    <source>
        <dbReference type="EMBL" id="KAK5084072.1"/>
    </source>
</evidence>
<evidence type="ECO:0000256" key="4">
    <source>
        <dbReference type="ARBA" id="ARBA00022801"/>
    </source>
</evidence>
<feature type="transmembrane region" description="Helical" evidence="7">
    <location>
        <begin position="200"/>
        <end position="220"/>
    </location>
</feature>
<feature type="transmembrane region" description="Helical" evidence="7">
    <location>
        <begin position="144"/>
        <end position="163"/>
    </location>
</feature>
<keyword evidence="6 7" id="KW-0472">Membrane</keyword>